<feature type="compositionally biased region" description="Polar residues" evidence="1">
    <location>
        <begin position="142"/>
        <end position="159"/>
    </location>
</feature>
<dbReference type="HOGENOM" id="CLU_1355481_0_0_1"/>
<name>M5C4J0_THACB</name>
<protein>
    <submittedName>
        <fullName evidence="2">Uncharacterized protein</fullName>
    </submittedName>
</protein>
<dbReference type="AlphaFoldDB" id="M5C4J0"/>
<sequence length="202" mass="21508">MLKDCLSALCRGSTKLLADPQRDQLTYALDPLQVPQFMVGPVLVAWLMSKSGNVSPALVDHYLSSLTTAILHFTQENIQLPSRFNKFSPSTTQLTQTTVSPGTFTRPHQPAKRGRLKKIVAPPPPEPEAQLASPAPSLSHSGVSPTSPLALSQAQTLPPSASFPPMPTWSTRELVPPPSSGAESEPPSPSKTLARLLVSSSG</sequence>
<feature type="compositionally biased region" description="Low complexity" evidence="1">
    <location>
        <begin position="128"/>
        <end position="141"/>
    </location>
</feature>
<dbReference type="OrthoDB" id="3199820at2759"/>
<proteinExistence type="predicted"/>
<feature type="region of interest" description="Disordered" evidence="1">
    <location>
        <begin position="84"/>
        <end position="202"/>
    </location>
</feature>
<dbReference type="EMBL" id="CAOJ01013793">
    <property type="protein sequence ID" value="CCO34878.1"/>
    <property type="molecule type" value="Genomic_DNA"/>
</dbReference>
<reference evidence="2" key="1">
    <citation type="submission" date="2012-10" db="EMBL/GenBank/DDBJ databases">
        <authorList>
            <person name="Jelonek L."/>
        </authorList>
    </citation>
    <scope>NUCLEOTIDE SEQUENCE</scope>
    <source>
        <strain evidence="2">Isolate 7/3/14</strain>
    </source>
</reference>
<organism evidence="2 4">
    <name type="scientific">Thanatephorus cucumeris (strain AG1-IB / isolate 7/3/14)</name>
    <name type="common">Lettuce bottom rot fungus</name>
    <name type="synonym">Rhizoctonia solani</name>
    <dbReference type="NCBI Taxonomy" id="1108050"/>
    <lineage>
        <taxon>Eukaryota</taxon>
        <taxon>Fungi</taxon>
        <taxon>Dikarya</taxon>
        <taxon>Basidiomycota</taxon>
        <taxon>Agaricomycotina</taxon>
        <taxon>Agaricomycetes</taxon>
        <taxon>Cantharellales</taxon>
        <taxon>Ceratobasidiaceae</taxon>
        <taxon>Rhizoctonia</taxon>
        <taxon>Rhizoctonia solani AG-1</taxon>
    </lineage>
</organism>
<evidence type="ECO:0000313" key="4">
    <source>
        <dbReference type="Proteomes" id="UP000012065"/>
    </source>
</evidence>
<dbReference type="Proteomes" id="UP000059188">
    <property type="component" value="Unassembled WGS sequence"/>
</dbReference>
<reference evidence="3 5" key="3">
    <citation type="submission" date="2014-11" db="EMBL/GenBank/DDBJ databases">
        <authorList>
            <person name="Wibberg Daniel"/>
        </authorList>
    </citation>
    <scope>NUCLEOTIDE SEQUENCE [LARGE SCALE GENOMIC DNA]</scope>
    <source>
        <strain evidence="3">Rhizoctonia solani AG1-IB 7/3/14</strain>
    </source>
</reference>
<reference evidence="2 4" key="2">
    <citation type="journal article" date="2013" name="J. Biotechnol.">
        <title>Establishment and interpretation of the genome sequence of the phytopathogenic fungus Rhizoctonia solani AG1-IB isolate 7/3/14.</title>
        <authorList>
            <person name="Wibberg D.W."/>
            <person name="Jelonek L.J."/>
            <person name="Rupp O.R."/>
            <person name="Hennig M.H."/>
            <person name="Eikmeyer F.E."/>
            <person name="Goesmann A.G."/>
            <person name="Hartmann A.H."/>
            <person name="Borriss R.B."/>
            <person name="Grosch R.G."/>
            <person name="Puehler A.P."/>
            <person name="Schlueter A.S."/>
        </authorList>
    </citation>
    <scope>NUCLEOTIDE SEQUENCE [LARGE SCALE GENOMIC DNA]</scope>
    <source>
        <strain evidence="4">AG1-IB / isolate 7/3/14</strain>
        <strain evidence="2">Isolate 7/3/14</strain>
    </source>
</reference>
<evidence type="ECO:0000313" key="5">
    <source>
        <dbReference type="Proteomes" id="UP000059188"/>
    </source>
</evidence>
<evidence type="ECO:0000256" key="1">
    <source>
        <dbReference type="SAM" id="MobiDB-lite"/>
    </source>
</evidence>
<keyword evidence="5" id="KW-1185">Reference proteome</keyword>
<dbReference type="EMBL" id="LN679311">
    <property type="protein sequence ID" value="CEL56324.1"/>
    <property type="molecule type" value="Genomic_DNA"/>
</dbReference>
<feature type="compositionally biased region" description="Basic residues" evidence="1">
    <location>
        <begin position="109"/>
        <end position="118"/>
    </location>
</feature>
<dbReference type="Proteomes" id="UP000012065">
    <property type="component" value="Unassembled WGS sequence"/>
</dbReference>
<evidence type="ECO:0000313" key="2">
    <source>
        <dbReference type="EMBL" id="CCO34878.1"/>
    </source>
</evidence>
<gene>
    <name evidence="2" type="ORF">BN14_08987</name>
    <name evidence="3" type="ORF">RSOLAG1IB_11895</name>
</gene>
<feature type="compositionally biased region" description="Polar residues" evidence="1">
    <location>
        <begin position="84"/>
        <end position="103"/>
    </location>
</feature>
<accession>M5C4J0</accession>
<evidence type="ECO:0000313" key="3">
    <source>
        <dbReference type="EMBL" id="CEL56324.1"/>
    </source>
</evidence>